<gene>
    <name evidence="7" type="ORF">J2Z71_000843</name>
</gene>
<organism evidence="7 8">
    <name type="scientific">Peptoniphilus stercorisuis</name>
    <dbReference type="NCBI Taxonomy" id="1436965"/>
    <lineage>
        <taxon>Bacteria</taxon>
        <taxon>Bacillati</taxon>
        <taxon>Bacillota</taxon>
        <taxon>Tissierellia</taxon>
        <taxon>Tissierellales</taxon>
        <taxon>Peptoniphilaceae</taxon>
        <taxon>Peptoniphilus</taxon>
    </lineage>
</organism>
<dbReference type="Pfam" id="PF01475">
    <property type="entry name" value="FUR"/>
    <property type="match status" value="1"/>
</dbReference>
<evidence type="ECO:0000313" key="8">
    <source>
        <dbReference type="Proteomes" id="UP001519306"/>
    </source>
</evidence>
<dbReference type="PANTHER" id="PTHR33202">
    <property type="entry name" value="ZINC UPTAKE REGULATION PROTEIN"/>
    <property type="match status" value="1"/>
</dbReference>
<evidence type="ECO:0000313" key="7">
    <source>
        <dbReference type="EMBL" id="MBP2025313.1"/>
    </source>
</evidence>
<evidence type="ECO:0000256" key="4">
    <source>
        <dbReference type="ARBA" id="ARBA00023015"/>
    </source>
</evidence>
<name>A0ABS4KC12_9FIRM</name>
<keyword evidence="4" id="KW-0805">Transcription regulation</keyword>
<comment type="caution">
    <text evidence="7">The sequence shown here is derived from an EMBL/GenBank/DDBJ whole genome shotgun (WGS) entry which is preliminary data.</text>
</comment>
<dbReference type="Proteomes" id="UP001519306">
    <property type="component" value="Unassembled WGS sequence"/>
</dbReference>
<evidence type="ECO:0000256" key="5">
    <source>
        <dbReference type="ARBA" id="ARBA00023125"/>
    </source>
</evidence>
<dbReference type="RefSeq" id="WP_210060601.1">
    <property type="nucleotide sequence ID" value="NZ_JAGGLJ010000006.1"/>
</dbReference>
<accession>A0ABS4KC12</accession>
<evidence type="ECO:0000256" key="3">
    <source>
        <dbReference type="ARBA" id="ARBA00022833"/>
    </source>
</evidence>
<dbReference type="EMBL" id="JAGGLJ010000006">
    <property type="protein sequence ID" value="MBP2025313.1"/>
    <property type="molecule type" value="Genomic_DNA"/>
</dbReference>
<dbReference type="SUPFAM" id="SSF46785">
    <property type="entry name" value="Winged helix' DNA-binding domain"/>
    <property type="match status" value="1"/>
</dbReference>
<keyword evidence="6" id="KW-0804">Transcription</keyword>
<sequence length="152" mass="17939">MELNSDYVKKVLKEKGYKFTNQRSEIYNVFLKHRGSHLSTEEVFEYVSKENPEIGIATVYRTLQLFEELDVLYKISFDDGVARYEIKANDATHRHHHLICLDCGKVLEVKLDLLDSLEEEIESEEGFKIVDHNLKFYGYCKECYKKYKGEIN</sequence>
<dbReference type="InterPro" id="IPR043135">
    <property type="entry name" value="Fur_C"/>
</dbReference>
<protein>
    <submittedName>
        <fullName evidence="7">Fur family ferric uptake transcriptional regulator</fullName>
    </submittedName>
</protein>
<keyword evidence="2" id="KW-0678">Repressor</keyword>
<proteinExistence type="inferred from homology"/>
<keyword evidence="5" id="KW-0238">DNA-binding</keyword>
<dbReference type="PANTHER" id="PTHR33202:SF7">
    <property type="entry name" value="FERRIC UPTAKE REGULATION PROTEIN"/>
    <property type="match status" value="1"/>
</dbReference>
<reference evidence="7 8" key="1">
    <citation type="submission" date="2021-03" db="EMBL/GenBank/DDBJ databases">
        <title>Genomic Encyclopedia of Type Strains, Phase IV (KMG-IV): sequencing the most valuable type-strain genomes for metagenomic binning, comparative biology and taxonomic classification.</title>
        <authorList>
            <person name="Goeker M."/>
        </authorList>
    </citation>
    <scope>NUCLEOTIDE SEQUENCE [LARGE SCALE GENOMIC DNA]</scope>
    <source>
        <strain evidence="7 8">DSM 27563</strain>
    </source>
</reference>
<dbReference type="InterPro" id="IPR002481">
    <property type="entry name" value="FUR"/>
</dbReference>
<evidence type="ECO:0000256" key="2">
    <source>
        <dbReference type="ARBA" id="ARBA00022491"/>
    </source>
</evidence>
<dbReference type="InterPro" id="IPR036388">
    <property type="entry name" value="WH-like_DNA-bd_sf"/>
</dbReference>
<dbReference type="Gene3D" id="1.10.10.10">
    <property type="entry name" value="Winged helix-like DNA-binding domain superfamily/Winged helix DNA-binding domain"/>
    <property type="match status" value="1"/>
</dbReference>
<dbReference type="InterPro" id="IPR036390">
    <property type="entry name" value="WH_DNA-bd_sf"/>
</dbReference>
<comment type="similarity">
    <text evidence="1">Belongs to the Fur family.</text>
</comment>
<keyword evidence="3" id="KW-0862">Zinc</keyword>
<evidence type="ECO:0000256" key="1">
    <source>
        <dbReference type="ARBA" id="ARBA00007957"/>
    </source>
</evidence>
<dbReference type="CDD" id="cd07153">
    <property type="entry name" value="Fur_like"/>
    <property type="match status" value="1"/>
</dbReference>
<dbReference type="Gene3D" id="3.30.1490.190">
    <property type="match status" value="1"/>
</dbReference>
<evidence type="ECO:0000256" key="6">
    <source>
        <dbReference type="ARBA" id="ARBA00023163"/>
    </source>
</evidence>
<keyword evidence="8" id="KW-1185">Reference proteome</keyword>